<dbReference type="Pfam" id="PF01753">
    <property type="entry name" value="zf-MYND"/>
    <property type="match status" value="1"/>
</dbReference>
<keyword evidence="1" id="KW-0479">Metal-binding</keyword>
<dbReference type="PANTHER" id="PTHR10237:SF14">
    <property type="entry name" value="MYND-TYPE DOMAIN-CONTAINING PROTEIN"/>
    <property type="match status" value="1"/>
</dbReference>
<dbReference type="Pfam" id="PF14737">
    <property type="entry name" value="DUF4470"/>
    <property type="match status" value="1"/>
</dbReference>
<comment type="caution">
    <text evidence="6">The sequence shown here is derived from an EMBL/GenBank/DDBJ whole genome shotgun (WGS) entry which is preliminary data.</text>
</comment>
<dbReference type="PANTHER" id="PTHR10237">
    <property type="entry name" value="DEFORMED EPIDERMAL AUTOREGULATORY FACTOR 1 HOMOLOG SUPPRESSIN"/>
    <property type="match status" value="1"/>
</dbReference>
<evidence type="ECO:0000256" key="2">
    <source>
        <dbReference type="ARBA" id="ARBA00022771"/>
    </source>
</evidence>
<feature type="domain" description="MYND-type" evidence="5">
    <location>
        <begin position="7"/>
        <end position="48"/>
    </location>
</feature>
<dbReference type="InterPro" id="IPR027974">
    <property type="entry name" value="DUF4470"/>
</dbReference>
<evidence type="ECO:0000313" key="6">
    <source>
        <dbReference type="EMBL" id="CAH3021743.1"/>
    </source>
</evidence>
<feature type="domain" description="MYND-type" evidence="5">
    <location>
        <begin position="57"/>
        <end position="95"/>
    </location>
</feature>
<evidence type="ECO:0000256" key="1">
    <source>
        <dbReference type="ARBA" id="ARBA00022723"/>
    </source>
</evidence>
<keyword evidence="7" id="KW-1185">Reference proteome</keyword>
<dbReference type="Proteomes" id="UP001159427">
    <property type="component" value="Unassembled WGS sequence"/>
</dbReference>
<dbReference type="PROSITE" id="PS50865">
    <property type="entry name" value="ZF_MYND_2"/>
    <property type="match status" value="2"/>
</dbReference>
<accession>A0ABN8LWR3</accession>
<keyword evidence="3" id="KW-0862">Zinc</keyword>
<evidence type="ECO:0000313" key="7">
    <source>
        <dbReference type="Proteomes" id="UP001159427"/>
    </source>
</evidence>
<dbReference type="Gene3D" id="6.10.140.2220">
    <property type="match status" value="1"/>
</dbReference>
<protein>
    <recommendedName>
        <fullName evidence="5">MYND-type domain-containing protein</fullName>
    </recommendedName>
</protein>
<evidence type="ECO:0000256" key="4">
    <source>
        <dbReference type="PROSITE-ProRule" id="PRU00134"/>
    </source>
</evidence>
<dbReference type="InterPro" id="IPR024119">
    <property type="entry name" value="TF_DEAF-1"/>
</dbReference>
<gene>
    <name evidence="6" type="ORF">PEVE_00012625</name>
</gene>
<dbReference type="EMBL" id="CALNXI010000193">
    <property type="protein sequence ID" value="CAH3021743.1"/>
    <property type="molecule type" value="Genomic_DNA"/>
</dbReference>
<evidence type="ECO:0000256" key="3">
    <source>
        <dbReference type="ARBA" id="ARBA00022833"/>
    </source>
</evidence>
<evidence type="ECO:0000259" key="5">
    <source>
        <dbReference type="PROSITE" id="PS50865"/>
    </source>
</evidence>
<keyword evidence="2 4" id="KW-0863">Zinc-finger</keyword>
<reference evidence="6 7" key="1">
    <citation type="submission" date="2022-05" db="EMBL/GenBank/DDBJ databases">
        <authorList>
            <consortium name="Genoscope - CEA"/>
            <person name="William W."/>
        </authorList>
    </citation>
    <scope>NUCLEOTIDE SEQUENCE [LARGE SCALE GENOMIC DNA]</scope>
</reference>
<dbReference type="SUPFAM" id="SSF144232">
    <property type="entry name" value="HIT/MYND zinc finger-like"/>
    <property type="match status" value="1"/>
</dbReference>
<name>A0ABN8LWR3_9CNID</name>
<dbReference type="PROSITE" id="PS01360">
    <property type="entry name" value="ZF_MYND_1"/>
    <property type="match status" value="2"/>
</dbReference>
<sequence>MLKRDQCWRCDAICSTPASKILCSRCGVACYCSDKCKGSDEFRHQVDCQTAALKRKCSGCNQEKIGLKSCGGCREAWYCDKECQKKAWPTHKHLCRQVIATISELSERLNDIFDFKKSTNSHGVGTVYYWGNTPATEVINLPLNEGCDYSKPLSVLACGVGDPRNIVRSLCDLPETYKEEITLTLNDICACTLARTVLILYFLYKGNFGGVETYRCLFFVGGEEVASSVTQIWYSLRLSGMVYRLVISRLQELVEASSLEELTKGTMKMNQGHFQRLVEVWRTWLDLSSRRGDWITEARNKRFISFDAQEGMDLYLKEIPKKHKESASDWFANGILSPKVSRKELLRDNFTLTGSDFKLSRNKGAFSYLIQSSVLPFAGWDYNEVRQWGQSSSLLKMYSEYVSHVLKKSVLKLATRRVKFHFLLCNCMEIARFVPQDRKYDRVTTSNIADYVPLPSILDTYKPLLNVCNPFSVIITEFLNWSVYTDVKKELLVRAHFMSKGDSFRQKVLEDTKNPAIAYSRAYQSLVEYHDHSGEFIQFLRAAVLVAKSPDGRNRRHKWKSVADYNGLVARDFNRCQNRVFPAKWMLNCRRVSLLNGFERAVEWIIYQS</sequence>
<dbReference type="InterPro" id="IPR002893">
    <property type="entry name" value="Znf_MYND"/>
</dbReference>
<organism evidence="6 7">
    <name type="scientific">Porites evermanni</name>
    <dbReference type="NCBI Taxonomy" id="104178"/>
    <lineage>
        <taxon>Eukaryota</taxon>
        <taxon>Metazoa</taxon>
        <taxon>Cnidaria</taxon>
        <taxon>Anthozoa</taxon>
        <taxon>Hexacorallia</taxon>
        <taxon>Scleractinia</taxon>
        <taxon>Fungiina</taxon>
        <taxon>Poritidae</taxon>
        <taxon>Porites</taxon>
    </lineage>
</organism>
<proteinExistence type="predicted"/>